<dbReference type="EMBL" id="JAAOAM010000362">
    <property type="protein sequence ID" value="KAF5532449.1"/>
    <property type="molecule type" value="Genomic_DNA"/>
</dbReference>
<evidence type="ECO:0000313" key="3">
    <source>
        <dbReference type="EMBL" id="KAF5532449.1"/>
    </source>
</evidence>
<comment type="caution">
    <text evidence="3">The sequence shown here is derived from an EMBL/GenBank/DDBJ whole genome shotgun (WGS) entry which is preliminary data.</text>
</comment>
<name>A0A8H5MKJ4_9HYPO</name>
<reference evidence="3 4" key="1">
    <citation type="submission" date="2020-05" db="EMBL/GenBank/DDBJ databases">
        <title>Identification and distribution of gene clusters putatively required for synthesis of sphingolipid metabolism inhibitors in phylogenetically diverse species of the filamentous fungus Fusarium.</title>
        <authorList>
            <person name="Kim H.-S."/>
            <person name="Busman M."/>
            <person name="Brown D.W."/>
            <person name="Divon H."/>
            <person name="Uhlig S."/>
            <person name="Proctor R.H."/>
        </authorList>
    </citation>
    <scope>NUCLEOTIDE SEQUENCE [LARGE SCALE GENOMIC DNA]</scope>
    <source>
        <strain evidence="3 4">NRRL 53147</strain>
    </source>
</reference>
<feature type="coiled-coil region" evidence="1">
    <location>
        <begin position="96"/>
        <end position="123"/>
    </location>
</feature>
<proteinExistence type="predicted"/>
<protein>
    <submittedName>
        <fullName evidence="3">Uncharacterized protein</fullName>
    </submittedName>
</protein>
<keyword evidence="1" id="KW-0175">Coiled coil</keyword>
<evidence type="ECO:0000313" key="4">
    <source>
        <dbReference type="Proteomes" id="UP000522262"/>
    </source>
</evidence>
<organism evidence="3 4">
    <name type="scientific">Fusarium mexicanum</name>
    <dbReference type="NCBI Taxonomy" id="751941"/>
    <lineage>
        <taxon>Eukaryota</taxon>
        <taxon>Fungi</taxon>
        <taxon>Dikarya</taxon>
        <taxon>Ascomycota</taxon>
        <taxon>Pezizomycotina</taxon>
        <taxon>Sordariomycetes</taxon>
        <taxon>Hypocreomycetidae</taxon>
        <taxon>Hypocreales</taxon>
        <taxon>Nectriaceae</taxon>
        <taxon>Fusarium</taxon>
        <taxon>Fusarium fujikuroi species complex</taxon>
    </lineage>
</organism>
<keyword evidence="4" id="KW-1185">Reference proteome</keyword>
<feature type="compositionally biased region" description="Basic and acidic residues" evidence="2">
    <location>
        <begin position="52"/>
        <end position="62"/>
    </location>
</feature>
<feature type="region of interest" description="Disordered" evidence="2">
    <location>
        <begin position="1"/>
        <end position="96"/>
    </location>
</feature>
<dbReference type="AlphaFoldDB" id="A0A8H5MKJ4"/>
<feature type="compositionally biased region" description="Polar residues" evidence="2">
    <location>
        <begin position="25"/>
        <end position="50"/>
    </location>
</feature>
<evidence type="ECO:0000256" key="2">
    <source>
        <dbReference type="SAM" id="MobiDB-lite"/>
    </source>
</evidence>
<gene>
    <name evidence="3" type="ORF">FMEXI_12406</name>
</gene>
<sequence length="412" mass="46642">MGSSVKSQRQDREAVHYNEDPLPPSATNATQGTANEEPQSDLSPTEMTETFSEDREESHESSEDMEGVVLSQESTQSMARESTTAQISERDPEKELESHFSNIESIQNQLEETRLELANSCAERKELVEVLNDLRTRVQPAGRLTDREIMGFVKQLKYSISNLAEQWPETVPPKSPSMHHKYLRHLQSITPESSDYRLLLQNEDRRPQLVESFIWKVLTAEVFGLFHWAGESVAPHIRGLQLFLTADLGSPRPSDVQMWTSKTTQLFSEALNSRGGDEKEQNKLYLERIRNQITSLIIETLGLSVNSSDSVAEQLDDILQGAIELDKRFCQQAARWEWKYLYKSHHEEGLAFDGDCMVLDQAERFCSDKKTETQAVVKFVISPALVKRGDSDGVNEGLETTVIKMGVSCQDT</sequence>
<accession>A0A8H5MKJ4</accession>
<evidence type="ECO:0000256" key="1">
    <source>
        <dbReference type="SAM" id="Coils"/>
    </source>
</evidence>
<feature type="compositionally biased region" description="Polar residues" evidence="2">
    <location>
        <begin position="71"/>
        <end position="87"/>
    </location>
</feature>
<feature type="compositionally biased region" description="Basic and acidic residues" evidence="2">
    <location>
        <begin position="8"/>
        <end position="19"/>
    </location>
</feature>
<dbReference type="Proteomes" id="UP000522262">
    <property type="component" value="Unassembled WGS sequence"/>
</dbReference>